<keyword evidence="5" id="KW-1003">Cell membrane</keyword>
<dbReference type="PANTHER" id="PTHR43047">
    <property type="entry name" value="TWO-COMPONENT HISTIDINE PROTEIN KINASE"/>
    <property type="match status" value="1"/>
</dbReference>
<dbReference type="InterPro" id="IPR000014">
    <property type="entry name" value="PAS"/>
</dbReference>
<evidence type="ECO:0000256" key="8">
    <source>
        <dbReference type="ARBA" id="ARBA00022741"/>
    </source>
</evidence>
<dbReference type="SMART" id="SM00448">
    <property type="entry name" value="REC"/>
    <property type="match status" value="1"/>
</dbReference>
<dbReference type="SUPFAM" id="SSF47384">
    <property type="entry name" value="Homodimeric domain of signal transducing histidine kinase"/>
    <property type="match status" value="1"/>
</dbReference>
<dbReference type="CDD" id="cd16922">
    <property type="entry name" value="HATPase_EvgS-ArcB-TorS-like"/>
    <property type="match status" value="1"/>
</dbReference>
<dbReference type="InterPro" id="IPR003018">
    <property type="entry name" value="GAF"/>
</dbReference>
<reference evidence="18 19" key="1">
    <citation type="submission" date="2020-08" db="EMBL/GenBank/DDBJ databases">
        <title>Genomic Encyclopedia of Type Strains, Phase IV (KMG-IV): sequencing the most valuable type-strain genomes for metagenomic binning, comparative biology and taxonomic classification.</title>
        <authorList>
            <person name="Goeker M."/>
        </authorList>
    </citation>
    <scope>NUCLEOTIDE SEQUENCE [LARGE SCALE GENOMIC DNA]</scope>
    <source>
        <strain evidence="18 19">DSM 21458</strain>
    </source>
</reference>
<evidence type="ECO:0000256" key="10">
    <source>
        <dbReference type="ARBA" id="ARBA00022840"/>
    </source>
</evidence>
<keyword evidence="19" id="KW-1185">Reference proteome</keyword>
<keyword evidence="10" id="KW-0067">ATP-binding</keyword>
<dbReference type="Pfam" id="PF12860">
    <property type="entry name" value="PAS_7"/>
    <property type="match status" value="1"/>
</dbReference>
<protein>
    <recommendedName>
        <fullName evidence="4">histidine kinase</fullName>
        <ecNumber evidence="4">2.7.13.3</ecNumber>
    </recommendedName>
</protein>
<feature type="domain" description="PAS" evidence="16">
    <location>
        <begin position="316"/>
        <end position="386"/>
    </location>
</feature>
<evidence type="ECO:0000256" key="13">
    <source>
        <dbReference type="PROSITE-ProRule" id="PRU00169"/>
    </source>
</evidence>
<keyword evidence="9" id="KW-0418">Kinase</keyword>
<dbReference type="Pfam" id="PF08448">
    <property type="entry name" value="PAS_4"/>
    <property type="match status" value="3"/>
</dbReference>
<keyword evidence="8" id="KW-0547">Nucleotide-binding</keyword>
<evidence type="ECO:0000256" key="3">
    <source>
        <dbReference type="ARBA" id="ARBA00004314"/>
    </source>
</evidence>
<evidence type="ECO:0000256" key="6">
    <source>
        <dbReference type="ARBA" id="ARBA00022553"/>
    </source>
</evidence>
<dbReference type="InterPro" id="IPR003594">
    <property type="entry name" value="HATPase_dom"/>
</dbReference>
<dbReference type="PROSITE" id="PS50112">
    <property type="entry name" value="PAS"/>
    <property type="match status" value="3"/>
</dbReference>
<dbReference type="InterPro" id="IPR004358">
    <property type="entry name" value="Sig_transdc_His_kin-like_C"/>
</dbReference>
<evidence type="ECO:0000256" key="11">
    <source>
        <dbReference type="ARBA" id="ARBA00023012"/>
    </source>
</evidence>
<proteinExistence type="predicted"/>
<dbReference type="InterPro" id="IPR001789">
    <property type="entry name" value="Sig_transdc_resp-reg_receiver"/>
</dbReference>
<dbReference type="Pfam" id="PF01590">
    <property type="entry name" value="GAF"/>
    <property type="match status" value="1"/>
</dbReference>
<dbReference type="InterPro" id="IPR000700">
    <property type="entry name" value="PAS-assoc_C"/>
</dbReference>
<dbReference type="CDD" id="cd00082">
    <property type="entry name" value="HisKA"/>
    <property type="match status" value="1"/>
</dbReference>
<keyword evidence="12" id="KW-0472">Membrane</keyword>
<dbReference type="FunFam" id="3.30.565.10:FF:000023">
    <property type="entry name" value="PAS domain-containing sensor histidine kinase"/>
    <property type="match status" value="1"/>
</dbReference>
<evidence type="ECO:0000259" key="14">
    <source>
        <dbReference type="PROSITE" id="PS50109"/>
    </source>
</evidence>
<evidence type="ECO:0000313" key="19">
    <source>
        <dbReference type="Proteomes" id="UP000569951"/>
    </source>
</evidence>
<dbReference type="Gene3D" id="1.10.287.130">
    <property type="match status" value="1"/>
</dbReference>
<dbReference type="SUPFAM" id="SSF55874">
    <property type="entry name" value="ATPase domain of HSP90 chaperone/DNA topoisomerase II/histidine kinase"/>
    <property type="match status" value="1"/>
</dbReference>
<feature type="modified residue" description="4-aspartylphosphate" evidence="13">
    <location>
        <position position="1119"/>
    </location>
</feature>
<name>A0A841I2Y5_9DEIO</name>
<dbReference type="InterPro" id="IPR011006">
    <property type="entry name" value="CheY-like_superfamily"/>
</dbReference>
<comment type="subcellular location">
    <subcellularLocation>
        <location evidence="2">Cell membrane</location>
    </subcellularLocation>
    <subcellularLocation>
        <location evidence="3">Membrane raft</location>
        <topology evidence="3">Multi-pass membrane protein</topology>
    </subcellularLocation>
</comment>
<evidence type="ECO:0000256" key="4">
    <source>
        <dbReference type="ARBA" id="ARBA00012438"/>
    </source>
</evidence>
<keyword evidence="11" id="KW-0902">Two-component regulatory system</keyword>
<evidence type="ECO:0000256" key="1">
    <source>
        <dbReference type="ARBA" id="ARBA00000085"/>
    </source>
</evidence>
<dbReference type="SUPFAM" id="SSF55781">
    <property type="entry name" value="GAF domain-like"/>
    <property type="match status" value="1"/>
</dbReference>
<dbReference type="GO" id="GO:0045121">
    <property type="term" value="C:membrane raft"/>
    <property type="evidence" value="ECO:0007669"/>
    <property type="project" value="UniProtKB-SubCell"/>
</dbReference>
<dbReference type="InterPro" id="IPR013656">
    <property type="entry name" value="PAS_4"/>
</dbReference>
<dbReference type="InterPro" id="IPR036097">
    <property type="entry name" value="HisK_dim/P_sf"/>
</dbReference>
<dbReference type="InterPro" id="IPR036890">
    <property type="entry name" value="HATPase_C_sf"/>
</dbReference>
<dbReference type="GO" id="GO:0005886">
    <property type="term" value="C:plasma membrane"/>
    <property type="evidence" value="ECO:0007669"/>
    <property type="project" value="UniProtKB-SubCell"/>
</dbReference>
<dbReference type="SMART" id="SM00065">
    <property type="entry name" value="GAF"/>
    <property type="match status" value="1"/>
</dbReference>
<dbReference type="Pfam" id="PF00512">
    <property type="entry name" value="HisKA"/>
    <property type="match status" value="1"/>
</dbReference>
<dbReference type="NCBIfam" id="TIGR00229">
    <property type="entry name" value="sensory_box"/>
    <property type="match status" value="2"/>
</dbReference>
<dbReference type="Gene3D" id="3.30.450.20">
    <property type="entry name" value="PAS domain"/>
    <property type="match status" value="5"/>
</dbReference>
<feature type="domain" description="PAS" evidence="16">
    <location>
        <begin position="86"/>
        <end position="120"/>
    </location>
</feature>
<dbReference type="InterPro" id="IPR029016">
    <property type="entry name" value="GAF-like_dom_sf"/>
</dbReference>
<dbReference type="PROSITE" id="PS50113">
    <property type="entry name" value="PAC"/>
    <property type="match status" value="1"/>
</dbReference>
<evidence type="ECO:0000256" key="5">
    <source>
        <dbReference type="ARBA" id="ARBA00022475"/>
    </source>
</evidence>
<dbReference type="InterPro" id="IPR005467">
    <property type="entry name" value="His_kinase_dom"/>
</dbReference>
<accession>A0A841I2Y5</accession>
<dbReference type="SMART" id="SM00387">
    <property type="entry name" value="HATPase_c"/>
    <property type="match status" value="1"/>
</dbReference>
<dbReference type="PROSITE" id="PS50110">
    <property type="entry name" value="RESPONSE_REGULATORY"/>
    <property type="match status" value="1"/>
</dbReference>
<dbReference type="Gene3D" id="3.30.450.40">
    <property type="match status" value="1"/>
</dbReference>
<gene>
    <name evidence="18" type="ORF">HNR42_002825</name>
</gene>
<dbReference type="SUPFAM" id="SSF55785">
    <property type="entry name" value="PYP-like sensor domain (PAS domain)"/>
    <property type="match status" value="5"/>
</dbReference>
<dbReference type="SUPFAM" id="SSF52172">
    <property type="entry name" value="CheY-like"/>
    <property type="match status" value="2"/>
</dbReference>
<evidence type="ECO:0000259" key="16">
    <source>
        <dbReference type="PROSITE" id="PS50112"/>
    </source>
</evidence>
<dbReference type="Pfam" id="PF02518">
    <property type="entry name" value="HATPase_c"/>
    <property type="match status" value="1"/>
</dbReference>
<dbReference type="Gene3D" id="3.30.565.10">
    <property type="entry name" value="Histidine kinase-like ATPase, C-terminal domain"/>
    <property type="match status" value="1"/>
</dbReference>
<dbReference type="PRINTS" id="PR00344">
    <property type="entry name" value="BCTRLSENSOR"/>
</dbReference>
<organism evidence="18 19">
    <name type="scientific">Deinobacterium chartae</name>
    <dbReference type="NCBI Taxonomy" id="521158"/>
    <lineage>
        <taxon>Bacteria</taxon>
        <taxon>Thermotogati</taxon>
        <taxon>Deinococcota</taxon>
        <taxon>Deinococci</taxon>
        <taxon>Deinococcales</taxon>
        <taxon>Deinococcaceae</taxon>
        <taxon>Deinobacterium</taxon>
    </lineage>
</organism>
<evidence type="ECO:0000259" key="15">
    <source>
        <dbReference type="PROSITE" id="PS50110"/>
    </source>
</evidence>
<evidence type="ECO:0000256" key="2">
    <source>
        <dbReference type="ARBA" id="ARBA00004236"/>
    </source>
</evidence>
<keyword evidence="6 13" id="KW-0597">Phosphoprotein</keyword>
<evidence type="ECO:0000313" key="18">
    <source>
        <dbReference type="EMBL" id="MBB6099384.1"/>
    </source>
</evidence>
<dbReference type="EMBL" id="JACHHG010000011">
    <property type="protein sequence ID" value="MBB6099384.1"/>
    <property type="molecule type" value="Genomic_DNA"/>
</dbReference>
<dbReference type="InterPro" id="IPR035965">
    <property type="entry name" value="PAS-like_dom_sf"/>
</dbReference>
<comment type="catalytic activity">
    <reaction evidence="1">
        <text>ATP + protein L-histidine = ADP + protein N-phospho-L-histidine.</text>
        <dbReference type="EC" id="2.7.13.3"/>
    </reaction>
</comment>
<dbReference type="Proteomes" id="UP000569951">
    <property type="component" value="Unassembled WGS sequence"/>
</dbReference>
<dbReference type="SMART" id="SM00388">
    <property type="entry name" value="HisKA"/>
    <property type="match status" value="1"/>
</dbReference>
<dbReference type="Pfam" id="PF00072">
    <property type="entry name" value="Response_reg"/>
    <property type="match status" value="1"/>
</dbReference>
<dbReference type="GO" id="GO:0009927">
    <property type="term" value="F:histidine phosphotransfer kinase activity"/>
    <property type="evidence" value="ECO:0007669"/>
    <property type="project" value="TreeGrafter"/>
</dbReference>
<feature type="domain" description="Histidine kinase" evidence="14">
    <location>
        <begin position="846"/>
        <end position="1064"/>
    </location>
</feature>
<evidence type="ECO:0000256" key="9">
    <source>
        <dbReference type="ARBA" id="ARBA00022777"/>
    </source>
</evidence>
<dbReference type="PROSITE" id="PS50109">
    <property type="entry name" value="HIS_KIN"/>
    <property type="match status" value="1"/>
</dbReference>
<evidence type="ECO:0000256" key="7">
    <source>
        <dbReference type="ARBA" id="ARBA00022679"/>
    </source>
</evidence>
<comment type="caution">
    <text evidence="18">The sequence shown here is derived from an EMBL/GenBank/DDBJ whole genome shotgun (WGS) entry which is preliminary data.</text>
</comment>
<dbReference type="GO" id="GO:0000155">
    <property type="term" value="F:phosphorelay sensor kinase activity"/>
    <property type="evidence" value="ECO:0007669"/>
    <property type="project" value="InterPro"/>
</dbReference>
<feature type="domain" description="Response regulatory" evidence="15">
    <location>
        <begin position="1071"/>
        <end position="1185"/>
    </location>
</feature>
<dbReference type="GO" id="GO:0005524">
    <property type="term" value="F:ATP binding"/>
    <property type="evidence" value="ECO:0007669"/>
    <property type="project" value="UniProtKB-KW"/>
</dbReference>
<dbReference type="RefSeq" id="WP_183988141.1">
    <property type="nucleotide sequence ID" value="NZ_JACHHG010000011.1"/>
</dbReference>
<evidence type="ECO:0000259" key="17">
    <source>
        <dbReference type="PROSITE" id="PS50113"/>
    </source>
</evidence>
<evidence type="ECO:0000256" key="12">
    <source>
        <dbReference type="ARBA" id="ARBA00023136"/>
    </source>
</evidence>
<dbReference type="FunFam" id="1.10.287.130:FF:000001">
    <property type="entry name" value="Two-component sensor histidine kinase"/>
    <property type="match status" value="1"/>
</dbReference>
<feature type="domain" description="PAC" evidence="17">
    <location>
        <begin position="389"/>
        <end position="440"/>
    </location>
</feature>
<dbReference type="PANTHER" id="PTHR43047:SF72">
    <property type="entry name" value="OSMOSENSING HISTIDINE PROTEIN KINASE SLN1"/>
    <property type="match status" value="1"/>
</dbReference>
<dbReference type="EC" id="2.7.13.3" evidence="4"/>
<dbReference type="SMART" id="SM00091">
    <property type="entry name" value="PAS"/>
    <property type="match status" value="6"/>
</dbReference>
<dbReference type="Gene3D" id="3.40.50.2300">
    <property type="match status" value="2"/>
</dbReference>
<feature type="domain" description="PAS" evidence="16">
    <location>
        <begin position="192"/>
        <end position="246"/>
    </location>
</feature>
<keyword evidence="7" id="KW-0808">Transferase</keyword>
<dbReference type="CDD" id="cd00130">
    <property type="entry name" value="PAS"/>
    <property type="match status" value="3"/>
</dbReference>
<sequence>MTPDPFDLHRRLWSGLSDALVELDAAGIIVDLSPAAECLLGGAADLRGQALEDIAAHLERRALCDAPRLVRLAVRGPGVELCRYWDALEELVQVSDAQGRLVYANPAWLRALGYGPQDLLHIGPGDVVPECDWSRAWQTLEVSGSAELRTELHGRAQRVPVRGQLARLESLPGYAVGVFHRYSETELALRRQQRLTEAILDSLPIHISLKDVDGRYQLFNKAAVQLAGLTREQVLGRSDLEAFGPDAHLHGGADDSAVRAGAGLHRHEERRWIDGEERVLLAGKLPLSGEYGEGLLLSYALDVTDLKRAEAELQRQKTFLDTVLDTSPSLIFVRDAQGRFLLVNRTAAQLFGCSKEQLIGQAGVPTQNPAELRSALEAERRVIEERVALRQEEPFTAAGGEVRWFETTKTPLVLPDGTVNVLVIAVDITERRRAEEQTRRQDRLLHGLAEIGGCLLTNQDLELSFRQTLAILAHAAESDRVALLEQDRTDERLLLPRLSYRRGARAQVTAGGEPLCMDDDLFERFLDNRPLLERPGMRRLFFPIHVEDHPWGMLTLESDVDRDWNQTELFLLQSAVSSLGGALARERSEAALRAAQAHLREAIESMSDGFAVYDAEDRLELYNERFRQDYGAAGETLRLGQTFETVLRNLTEAGVYGDLLPGEREAWLERQLERHRAPRGSTERKLRDGRWLLINEHRTPDGRTVSISADITELKRREQALSRSEARNRALISALPDTLLRLNAQGVFLDYHGTGPLARYSPESLIGHRLERLLPPELADRFQLLIERTLQDGTPQIFEYVMDVGSGQRDYEARMVPAGRGEVLALVRDISERRAVDRMKSEFVSTVSHELRTPLTSIRGSLGLLAAGVVGELTPQGRSLVEIAHANAERLVRLINDILDMDKIESGKMEFDMRPLKVRTLLERALKDNRAYAAEYGVELCLADLEDVSLSGDFDRLLQVLTNLISNAVKFSPAGEQVRVSARRQGRWLRVSVRDRGPGISEEFRNRIFQKFAQADTSNTRQKGGTGLGLSISRAIVERHGGRIDFETHTSGGSTFFFDLPLPDLHGARPRVLVCEDDPMLAEVLAAMLSANFETRCVHSAGEAKRAILEEDFAAMVLDLLLPDQDGLSLLADLKALGHTLPVVVVSAVASRARTSHAAAGVSVLEWLDKPVDRAILLRALRQAARPGQAEPRVLYIEDDPERQRTVRGALEGVAQVMCVPSLEQAANLMEQEFDLVLLDSGVPGAAHFVETLHRRRPDLPLALFPAVSDEAVDLPSARLEAHTDDADELRQTLLDLLRRATPPEGESP</sequence>
<dbReference type="InterPro" id="IPR003661">
    <property type="entry name" value="HisK_dim/P_dom"/>
</dbReference>
<dbReference type="Pfam" id="PF13426">
    <property type="entry name" value="PAS_9"/>
    <property type="match status" value="1"/>
</dbReference>